<evidence type="ECO:0000256" key="4">
    <source>
        <dbReference type="ARBA" id="ARBA00022475"/>
    </source>
</evidence>
<organism evidence="12 13">
    <name type="scientific">Mucilaginibacter celer</name>
    <dbReference type="NCBI Taxonomy" id="2305508"/>
    <lineage>
        <taxon>Bacteria</taxon>
        <taxon>Pseudomonadati</taxon>
        <taxon>Bacteroidota</taxon>
        <taxon>Sphingobacteriia</taxon>
        <taxon>Sphingobacteriales</taxon>
        <taxon>Sphingobacteriaceae</taxon>
        <taxon>Mucilaginibacter</taxon>
    </lineage>
</organism>
<dbReference type="GO" id="GO:0031992">
    <property type="term" value="F:energy transducer activity"/>
    <property type="evidence" value="ECO:0007669"/>
    <property type="project" value="InterPro"/>
</dbReference>
<proteinExistence type="inferred from homology"/>
<dbReference type="EMBL" id="CP032869">
    <property type="protein sequence ID" value="AYL93805.1"/>
    <property type="molecule type" value="Genomic_DNA"/>
</dbReference>
<reference evidence="12 13" key="1">
    <citation type="submission" date="2018-10" db="EMBL/GenBank/DDBJ databases">
        <title>Genome sequencing of Mucilaginibacter sp. HYN0043.</title>
        <authorList>
            <person name="Kim M."/>
            <person name="Yi H."/>
        </authorList>
    </citation>
    <scope>NUCLEOTIDE SEQUENCE [LARGE SCALE GENOMIC DNA]</scope>
    <source>
        <strain evidence="12 13">HYN0043</strain>
    </source>
</reference>
<dbReference type="GO" id="GO:0098797">
    <property type="term" value="C:plasma membrane protein complex"/>
    <property type="evidence" value="ECO:0007669"/>
    <property type="project" value="TreeGrafter"/>
</dbReference>
<dbReference type="Gene3D" id="3.30.1150.10">
    <property type="match status" value="1"/>
</dbReference>
<dbReference type="NCBIfam" id="TIGR01352">
    <property type="entry name" value="tonB_Cterm"/>
    <property type="match status" value="1"/>
</dbReference>
<evidence type="ECO:0000256" key="7">
    <source>
        <dbReference type="ARBA" id="ARBA00022927"/>
    </source>
</evidence>
<evidence type="ECO:0000313" key="13">
    <source>
        <dbReference type="Proteomes" id="UP000270046"/>
    </source>
</evidence>
<dbReference type="GO" id="GO:0030288">
    <property type="term" value="C:outer membrane-bounded periplasmic space"/>
    <property type="evidence" value="ECO:0007669"/>
    <property type="project" value="InterPro"/>
</dbReference>
<dbReference type="SUPFAM" id="SSF74653">
    <property type="entry name" value="TolA/TonB C-terminal domain"/>
    <property type="match status" value="1"/>
</dbReference>
<keyword evidence="6" id="KW-0812">Transmembrane</keyword>
<evidence type="ECO:0000256" key="6">
    <source>
        <dbReference type="ARBA" id="ARBA00022692"/>
    </source>
</evidence>
<evidence type="ECO:0000256" key="8">
    <source>
        <dbReference type="ARBA" id="ARBA00022989"/>
    </source>
</evidence>
<sequence length="254" mass="28502">MKTFLCAMLLLASFNLLAQKSKPDTVIKRDTINLRGYVYDQLGKPVKNIVVQSANPWMENPSLHVGTRTDSTGYFVLQGAKFNDTLTFDESVLYKIVPVYNKGSRYMIIYLASLPPIDITAQNPIAITAIRKRKKVTPMFNVIYNTANIDKFSVQVPPKFEGGNEHFVELLKQRLRYPAKAIENNIEGTVTVGFQVERDGALVNFKILKGIGYGCEEALIAAIKSLHKWRPAIEGFRPAVVAQTVSVEYKLTDK</sequence>
<evidence type="ECO:0000259" key="11">
    <source>
        <dbReference type="PROSITE" id="PS52015"/>
    </source>
</evidence>
<dbReference type="InterPro" id="IPR051045">
    <property type="entry name" value="TonB-dependent_transducer"/>
</dbReference>
<keyword evidence="3" id="KW-0813">Transport</keyword>
<dbReference type="PANTHER" id="PTHR33446">
    <property type="entry name" value="PROTEIN TONB-RELATED"/>
    <property type="match status" value="1"/>
</dbReference>
<dbReference type="InterPro" id="IPR003538">
    <property type="entry name" value="TonB"/>
</dbReference>
<name>A0A494VR30_9SPHI</name>
<keyword evidence="8" id="KW-1133">Transmembrane helix</keyword>
<evidence type="ECO:0000256" key="9">
    <source>
        <dbReference type="ARBA" id="ARBA00023136"/>
    </source>
</evidence>
<dbReference type="Proteomes" id="UP000270046">
    <property type="component" value="Chromosome"/>
</dbReference>
<dbReference type="InterPro" id="IPR006260">
    <property type="entry name" value="TonB/TolA_C"/>
</dbReference>
<dbReference type="InterPro" id="IPR037682">
    <property type="entry name" value="TonB_C"/>
</dbReference>
<dbReference type="InterPro" id="IPR008969">
    <property type="entry name" value="CarboxyPept-like_regulatory"/>
</dbReference>
<protein>
    <submittedName>
        <fullName evidence="12">TonB family protein</fullName>
    </submittedName>
</protein>
<dbReference type="PANTHER" id="PTHR33446:SF2">
    <property type="entry name" value="PROTEIN TONB"/>
    <property type="match status" value="1"/>
</dbReference>
<evidence type="ECO:0000256" key="1">
    <source>
        <dbReference type="ARBA" id="ARBA00004383"/>
    </source>
</evidence>
<accession>A0A494VR30</accession>
<dbReference type="RefSeq" id="WP_119407527.1">
    <property type="nucleotide sequence ID" value="NZ_CP032869.1"/>
</dbReference>
<feature type="signal peptide" evidence="10">
    <location>
        <begin position="1"/>
        <end position="18"/>
    </location>
</feature>
<keyword evidence="9" id="KW-0472">Membrane</keyword>
<dbReference type="OrthoDB" id="1112758at2"/>
<dbReference type="PROSITE" id="PS52015">
    <property type="entry name" value="TONB_CTD"/>
    <property type="match status" value="1"/>
</dbReference>
<dbReference type="GO" id="GO:0055085">
    <property type="term" value="P:transmembrane transport"/>
    <property type="evidence" value="ECO:0007669"/>
    <property type="project" value="InterPro"/>
</dbReference>
<evidence type="ECO:0000256" key="2">
    <source>
        <dbReference type="ARBA" id="ARBA00006555"/>
    </source>
</evidence>
<dbReference type="SUPFAM" id="SSF49464">
    <property type="entry name" value="Carboxypeptidase regulatory domain-like"/>
    <property type="match status" value="1"/>
</dbReference>
<comment type="subcellular location">
    <subcellularLocation>
        <location evidence="1">Cell inner membrane</location>
        <topology evidence="1">Single-pass membrane protein</topology>
        <orientation evidence="1">Periplasmic side</orientation>
    </subcellularLocation>
</comment>
<dbReference type="AlphaFoldDB" id="A0A494VR30"/>
<comment type="similarity">
    <text evidence="2">Belongs to the TonB family.</text>
</comment>
<evidence type="ECO:0000256" key="3">
    <source>
        <dbReference type="ARBA" id="ARBA00022448"/>
    </source>
</evidence>
<dbReference type="KEGG" id="muh:HYN43_000175"/>
<feature type="chain" id="PRO_5019830319" evidence="10">
    <location>
        <begin position="19"/>
        <end position="254"/>
    </location>
</feature>
<dbReference type="Pfam" id="PF03544">
    <property type="entry name" value="TonB_C"/>
    <property type="match status" value="1"/>
</dbReference>
<evidence type="ECO:0000313" key="12">
    <source>
        <dbReference type="EMBL" id="AYL93805.1"/>
    </source>
</evidence>
<keyword evidence="13" id="KW-1185">Reference proteome</keyword>
<dbReference type="PRINTS" id="PR01374">
    <property type="entry name" value="TONBPROTEIN"/>
</dbReference>
<keyword evidence="5" id="KW-0997">Cell inner membrane</keyword>
<gene>
    <name evidence="12" type="ORF">HYN43_000175</name>
</gene>
<keyword evidence="10" id="KW-0732">Signal</keyword>
<feature type="domain" description="TonB C-terminal" evidence="11">
    <location>
        <begin position="162"/>
        <end position="254"/>
    </location>
</feature>
<dbReference type="GO" id="GO:0015031">
    <property type="term" value="P:protein transport"/>
    <property type="evidence" value="ECO:0007669"/>
    <property type="project" value="UniProtKB-KW"/>
</dbReference>
<evidence type="ECO:0000256" key="10">
    <source>
        <dbReference type="SAM" id="SignalP"/>
    </source>
</evidence>
<keyword evidence="4" id="KW-1003">Cell membrane</keyword>
<evidence type="ECO:0000256" key="5">
    <source>
        <dbReference type="ARBA" id="ARBA00022519"/>
    </source>
</evidence>
<keyword evidence="7" id="KW-0653">Protein transport</keyword>
<dbReference type="GO" id="GO:0015891">
    <property type="term" value="P:siderophore transport"/>
    <property type="evidence" value="ECO:0007669"/>
    <property type="project" value="InterPro"/>
</dbReference>